<reference evidence="1" key="1">
    <citation type="submission" date="2022-11" db="EMBL/GenBank/DDBJ databases">
        <authorList>
            <person name="Petersen C."/>
        </authorList>
    </citation>
    <scope>NUCLEOTIDE SEQUENCE</scope>
    <source>
        <strain evidence="1">IBT 22155</strain>
    </source>
</reference>
<proteinExistence type="predicted"/>
<sequence>MALPIRARKAVLSPLPTLCAAPNKTKSAAFHAVTYCGDWLQCLPFKVASKSWESSKSHGSKTTVSMHYFWMSKSCVILLAK</sequence>
<evidence type="ECO:0000313" key="1">
    <source>
        <dbReference type="EMBL" id="KAJ5138595.1"/>
    </source>
</evidence>
<gene>
    <name evidence="1" type="ORF">N7515_003443</name>
</gene>
<dbReference type="RefSeq" id="XP_056523244.1">
    <property type="nucleotide sequence ID" value="XM_056664187.1"/>
</dbReference>
<evidence type="ECO:0000313" key="2">
    <source>
        <dbReference type="Proteomes" id="UP001149079"/>
    </source>
</evidence>
<protein>
    <submittedName>
        <fullName evidence="1">Uncharacterized protein</fullName>
    </submittedName>
</protein>
<keyword evidence="2" id="KW-1185">Reference proteome</keyword>
<dbReference type="AlphaFoldDB" id="A0A9W9H4N0"/>
<dbReference type="EMBL" id="JAPQKL010000003">
    <property type="protein sequence ID" value="KAJ5138595.1"/>
    <property type="molecule type" value="Genomic_DNA"/>
</dbReference>
<reference evidence="1" key="2">
    <citation type="journal article" date="2023" name="IMA Fungus">
        <title>Comparative genomic study of the Penicillium genus elucidates a diverse pangenome and 15 lateral gene transfer events.</title>
        <authorList>
            <person name="Petersen C."/>
            <person name="Sorensen T."/>
            <person name="Nielsen M.R."/>
            <person name="Sondergaard T.E."/>
            <person name="Sorensen J.L."/>
            <person name="Fitzpatrick D.A."/>
            <person name="Frisvad J.C."/>
            <person name="Nielsen K.L."/>
        </authorList>
    </citation>
    <scope>NUCLEOTIDE SEQUENCE</scope>
    <source>
        <strain evidence="1">IBT 22155</strain>
    </source>
</reference>
<dbReference type="Proteomes" id="UP001149079">
    <property type="component" value="Unassembled WGS sequence"/>
</dbReference>
<dbReference type="GeneID" id="81403357"/>
<comment type="caution">
    <text evidence="1">The sequence shown here is derived from an EMBL/GenBank/DDBJ whole genome shotgun (WGS) entry which is preliminary data.</text>
</comment>
<name>A0A9W9H4N0_9EURO</name>
<organism evidence="1 2">
    <name type="scientific">Penicillium bovifimosum</name>
    <dbReference type="NCBI Taxonomy" id="126998"/>
    <lineage>
        <taxon>Eukaryota</taxon>
        <taxon>Fungi</taxon>
        <taxon>Dikarya</taxon>
        <taxon>Ascomycota</taxon>
        <taxon>Pezizomycotina</taxon>
        <taxon>Eurotiomycetes</taxon>
        <taxon>Eurotiomycetidae</taxon>
        <taxon>Eurotiales</taxon>
        <taxon>Aspergillaceae</taxon>
        <taxon>Penicillium</taxon>
    </lineage>
</organism>
<accession>A0A9W9H4N0</accession>